<dbReference type="PANTHER" id="PTHR35567">
    <property type="entry name" value="MALATE DEHYDROGENASE (AFU_ORTHOLOGUE AFUA_2G13800)"/>
    <property type="match status" value="1"/>
</dbReference>
<dbReference type="RefSeq" id="WP_012591150.1">
    <property type="nucleotide sequence ID" value="NC_011666.1"/>
</dbReference>
<evidence type="ECO:0000313" key="2">
    <source>
        <dbReference type="EMBL" id="ACK51080.1"/>
    </source>
</evidence>
<dbReference type="eggNOG" id="ENOG50330AH">
    <property type="taxonomic scope" value="Bacteria"/>
</dbReference>
<proteinExistence type="predicted"/>
<organism evidence="2 3">
    <name type="scientific">Methylocella silvestris (strain DSM 15510 / CIP 108128 / LMG 27833 / NCIMB 13906 / BL2)</name>
    <dbReference type="NCBI Taxonomy" id="395965"/>
    <lineage>
        <taxon>Bacteria</taxon>
        <taxon>Pseudomonadati</taxon>
        <taxon>Pseudomonadota</taxon>
        <taxon>Alphaproteobacteria</taxon>
        <taxon>Hyphomicrobiales</taxon>
        <taxon>Beijerinckiaceae</taxon>
        <taxon>Methylocella</taxon>
    </lineage>
</organism>
<dbReference type="PANTHER" id="PTHR35567:SF1">
    <property type="entry name" value="CONSERVED FUNGAL PROTEIN (AFU_ORTHOLOGUE AFUA_1G14230)"/>
    <property type="match status" value="1"/>
</dbReference>
<feature type="signal peptide" evidence="1">
    <location>
        <begin position="1"/>
        <end position="19"/>
    </location>
</feature>
<dbReference type="AlphaFoldDB" id="B8ERM8"/>
<evidence type="ECO:0008006" key="4">
    <source>
        <dbReference type="Google" id="ProtNLM"/>
    </source>
</evidence>
<evidence type="ECO:0000256" key="1">
    <source>
        <dbReference type="SAM" id="SignalP"/>
    </source>
</evidence>
<reference evidence="2 3" key="1">
    <citation type="journal article" date="2010" name="J. Bacteriol.">
        <title>Complete genome sequence of the aerobic facultative methanotroph Methylocella silvestris BL2.</title>
        <authorList>
            <person name="Chen Y."/>
            <person name="Crombie A."/>
            <person name="Rahman M.T."/>
            <person name="Dedysh S.N."/>
            <person name="Liesack W."/>
            <person name="Stott M.B."/>
            <person name="Alam M."/>
            <person name="Theisen A.R."/>
            <person name="Murrell J.C."/>
            <person name="Dunfield P.F."/>
        </authorList>
    </citation>
    <scope>NUCLEOTIDE SEQUENCE [LARGE SCALE GENOMIC DNA]</scope>
    <source>
        <strain evidence="3">DSM 15510 / CIP 108128 / LMG 27833 / NCIMB 13906 / BL2</strain>
    </source>
</reference>
<dbReference type="STRING" id="395965.Msil_2141"/>
<accession>B8ERM8</accession>
<name>B8ERM8_METSB</name>
<dbReference type="KEGG" id="msl:Msil_2141"/>
<sequence>MKTTAAFAGLAALALTAQAAPAQDALSPPPGSNLLLEAHAQGVQVYVCTKKENGFVWVLDGPAAALFNAKGREIGTHGKGPMWTLADGSAIVGELVAKQDAPDKGSIPWLLLKVKSHTGTFGTLTNAETVRRIDTEGGVAPPDGCDEPNQGDIARIRYSAMYQFYGQ</sequence>
<gene>
    <name evidence="2" type="ordered locus">Msil_2141</name>
</gene>
<dbReference type="InterPro" id="IPR021851">
    <property type="entry name" value="DUF3455"/>
</dbReference>
<dbReference type="EMBL" id="CP001280">
    <property type="protein sequence ID" value="ACK51080.1"/>
    <property type="molecule type" value="Genomic_DNA"/>
</dbReference>
<keyword evidence="3" id="KW-1185">Reference proteome</keyword>
<dbReference type="OrthoDB" id="193535at2"/>
<feature type="chain" id="PRO_5002871816" description="DUF3455 domain-containing protein" evidence="1">
    <location>
        <begin position="20"/>
        <end position="167"/>
    </location>
</feature>
<dbReference type="HOGENOM" id="CLU_101709_1_1_5"/>
<evidence type="ECO:0000313" key="3">
    <source>
        <dbReference type="Proteomes" id="UP000002257"/>
    </source>
</evidence>
<dbReference type="Pfam" id="PF11937">
    <property type="entry name" value="DUF3455"/>
    <property type="match status" value="1"/>
</dbReference>
<protein>
    <recommendedName>
        <fullName evidence="4">DUF3455 domain-containing protein</fullName>
    </recommendedName>
</protein>
<keyword evidence="1" id="KW-0732">Signal</keyword>
<dbReference type="Proteomes" id="UP000002257">
    <property type="component" value="Chromosome"/>
</dbReference>